<dbReference type="CDD" id="cd11065">
    <property type="entry name" value="CYP64-like"/>
    <property type="match status" value="1"/>
</dbReference>
<name>A0A2G8RN98_9APHY</name>
<dbReference type="GO" id="GO:0005506">
    <property type="term" value="F:iron ion binding"/>
    <property type="evidence" value="ECO:0007669"/>
    <property type="project" value="InterPro"/>
</dbReference>
<evidence type="ECO:0000256" key="11">
    <source>
        <dbReference type="ARBA" id="ARBA00023033"/>
    </source>
</evidence>
<feature type="binding site" description="axial binding residue" evidence="13">
    <location>
        <position position="458"/>
    </location>
    <ligand>
        <name>heme</name>
        <dbReference type="ChEBI" id="CHEBI:30413"/>
    </ligand>
    <ligandPart>
        <name>Fe</name>
        <dbReference type="ChEBI" id="CHEBI:18248"/>
    </ligandPart>
</feature>
<dbReference type="InterPro" id="IPR001128">
    <property type="entry name" value="Cyt_P450"/>
</dbReference>
<protein>
    <submittedName>
        <fullName evidence="16">Cytochrome P450</fullName>
    </submittedName>
</protein>
<dbReference type="InterPro" id="IPR050364">
    <property type="entry name" value="Cytochrome_P450_fung"/>
</dbReference>
<keyword evidence="7 13" id="KW-0479">Metal-binding</keyword>
<proteinExistence type="inferred from homology"/>
<reference evidence="16 17" key="1">
    <citation type="journal article" date="2015" name="Sci. Rep.">
        <title>Chromosome-level genome map provides insights into diverse defense mechanisms in the medicinal fungus Ganoderma sinense.</title>
        <authorList>
            <person name="Zhu Y."/>
            <person name="Xu J."/>
            <person name="Sun C."/>
            <person name="Zhou S."/>
            <person name="Xu H."/>
            <person name="Nelson D.R."/>
            <person name="Qian J."/>
            <person name="Song J."/>
            <person name="Luo H."/>
            <person name="Xiang L."/>
            <person name="Li Y."/>
            <person name="Xu Z."/>
            <person name="Ji A."/>
            <person name="Wang L."/>
            <person name="Lu S."/>
            <person name="Hayward A."/>
            <person name="Sun W."/>
            <person name="Li X."/>
            <person name="Schwartz D.C."/>
            <person name="Wang Y."/>
            <person name="Chen S."/>
        </authorList>
    </citation>
    <scope>NUCLEOTIDE SEQUENCE [LARGE SCALE GENOMIC DNA]</scope>
    <source>
        <strain evidence="16 17">ZZ0214-1</strain>
    </source>
</reference>
<dbReference type="STRING" id="1077348.A0A2G8RN98"/>
<feature type="transmembrane region" description="Helical" evidence="15">
    <location>
        <begin position="75"/>
        <end position="95"/>
    </location>
</feature>
<comment type="cofactor">
    <cofactor evidence="1 13">
        <name>heme</name>
        <dbReference type="ChEBI" id="CHEBI:30413"/>
    </cofactor>
</comment>
<keyword evidence="5 13" id="KW-0349">Heme</keyword>
<dbReference type="PANTHER" id="PTHR46300:SF7">
    <property type="entry name" value="P450, PUTATIVE (EUROFUNG)-RELATED"/>
    <property type="match status" value="1"/>
</dbReference>
<dbReference type="PANTHER" id="PTHR46300">
    <property type="entry name" value="P450, PUTATIVE (EUROFUNG)-RELATED-RELATED"/>
    <property type="match status" value="1"/>
</dbReference>
<dbReference type="Gene3D" id="1.10.630.10">
    <property type="entry name" value="Cytochrome P450"/>
    <property type="match status" value="1"/>
</dbReference>
<evidence type="ECO:0000313" key="16">
    <source>
        <dbReference type="EMBL" id="PIL22986.1"/>
    </source>
</evidence>
<comment type="pathway">
    <text evidence="3">Secondary metabolite biosynthesis.</text>
</comment>
<evidence type="ECO:0000256" key="6">
    <source>
        <dbReference type="ARBA" id="ARBA00022692"/>
    </source>
</evidence>
<evidence type="ECO:0000256" key="5">
    <source>
        <dbReference type="ARBA" id="ARBA00022617"/>
    </source>
</evidence>
<evidence type="ECO:0000256" key="3">
    <source>
        <dbReference type="ARBA" id="ARBA00005179"/>
    </source>
</evidence>
<evidence type="ECO:0000256" key="14">
    <source>
        <dbReference type="RuleBase" id="RU000461"/>
    </source>
</evidence>
<sequence>MKAQLEPFFSLSVLGLIVPFIVAYALSRERWRKRSRGLPLPPGPKGLPFIGNVADLHKPEVWKAHRELCNTYGDVVYLTALGLPIVILGSPRVIFELLEKRSSLTSDRIQSPMVPLVGQGGNFSLMPYGNWWRQHRRAFWQHFLPASIERHVSVQRKYAQVFMRMLLEDPTRLCDHIRYTFAATVVKITYGVDVARTNDRYIQLIEKVLSVVVAFTPGRYFIEAFPILRYVPEWVPGAGFQREFREWRAAAEEVTASLYREATERGDEDAVNSVVAELARRPEQGRDDATSPLNLDVVRNVGFTAFEGASRQARPRLSIADTTVSTLQSFFLAMSLYPEAQRKAQAELDAVIGPDRLPDYNDRASLPYVNAVVKEALRWQPVLAFSLPHMTVEDMEYSGYFIPKDTLLMPNSWACLHDPEAYPEPERFIPDRFMRDGKLDPSVRDPTRFAFGYGRRICPGRHFADATLFTNIAMILHAFDITPPLDENGKAIVIEPRMTDAMLCFPLDCRCTVTPRSSKARELILAEDP</sequence>
<dbReference type="GO" id="GO:0016020">
    <property type="term" value="C:membrane"/>
    <property type="evidence" value="ECO:0007669"/>
    <property type="project" value="UniProtKB-SubCell"/>
</dbReference>
<comment type="subcellular location">
    <subcellularLocation>
        <location evidence="2">Membrane</location>
        <topology evidence="2">Single-pass membrane protein</topology>
    </subcellularLocation>
</comment>
<dbReference type="AlphaFoldDB" id="A0A2G8RN98"/>
<dbReference type="EMBL" id="AYKW01000069">
    <property type="protein sequence ID" value="PIL22986.1"/>
    <property type="molecule type" value="Genomic_DNA"/>
</dbReference>
<dbReference type="InterPro" id="IPR036396">
    <property type="entry name" value="Cyt_P450_sf"/>
</dbReference>
<keyword evidence="12 15" id="KW-0472">Membrane</keyword>
<dbReference type="GO" id="GO:0016705">
    <property type="term" value="F:oxidoreductase activity, acting on paired donors, with incorporation or reduction of molecular oxygen"/>
    <property type="evidence" value="ECO:0007669"/>
    <property type="project" value="InterPro"/>
</dbReference>
<evidence type="ECO:0000256" key="2">
    <source>
        <dbReference type="ARBA" id="ARBA00004167"/>
    </source>
</evidence>
<comment type="similarity">
    <text evidence="4 14">Belongs to the cytochrome P450 family.</text>
</comment>
<dbReference type="GO" id="GO:0020037">
    <property type="term" value="F:heme binding"/>
    <property type="evidence" value="ECO:0007669"/>
    <property type="project" value="InterPro"/>
</dbReference>
<keyword evidence="10 13" id="KW-0408">Iron</keyword>
<evidence type="ECO:0000256" key="10">
    <source>
        <dbReference type="ARBA" id="ARBA00023004"/>
    </source>
</evidence>
<comment type="caution">
    <text evidence="16">The sequence shown here is derived from an EMBL/GenBank/DDBJ whole genome shotgun (WGS) entry which is preliminary data.</text>
</comment>
<dbReference type="InterPro" id="IPR017972">
    <property type="entry name" value="Cyt_P450_CS"/>
</dbReference>
<keyword evidence="9 14" id="KW-0560">Oxidoreductase</keyword>
<evidence type="ECO:0000256" key="15">
    <source>
        <dbReference type="SAM" id="Phobius"/>
    </source>
</evidence>
<evidence type="ECO:0000256" key="4">
    <source>
        <dbReference type="ARBA" id="ARBA00010617"/>
    </source>
</evidence>
<evidence type="ECO:0000256" key="8">
    <source>
        <dbReference type="ARBA" id="ARBA00022989"/>
    </source>
</evidence>
<organism evidence="16 17">
    <name type="scientific">Ganoderma sinense ZZ0214-1</name>
    <dbReference type="NCBI Taxonomy" id="1077348"/>
    <lineage>
        <taxon>Eukaryota</taxon>
        <taxon>Fungi</taxon>
        <taxon>Dikarya</taxon>
        <taxon>Basidiomycota</taxon>
        <taxon>Agaricomycotina</taxon>
        <taxon>Agaricomycetes</taxon>
        <taxon>Polyporales</taxon>
        <taxon>Polyporaceae</taxon>
        <taxon>Ganoderma</taxon>
    </lineage>
</organism>
<keyword evidence="6 15" id="KW-0812">Transmembrane</keyword>
<dbReference type="SUPFAM" id="SSF48264">
    <property type="entry name" value="Cytochrome P450"/>
    <property type="match status" value="1"/>
</dbReference>
<evidence type="ECO:0000256" key="7">
    <source>
        <dbReference type="ARBA" id="ARBA00022723"/>
    </source>
</evidence>
<dbReference type="PROSITE" id="PS00086">
    <property type="entry name" value="CYTOCHROME_P450"/>
    <property type="match status" value="1"/>
</dbReference>
<accession>A0A2G8RN98</accession>
<dbReference type="InterPro" id="IPR002401">
    <property type="entry name" value="Cyt_P450_E_grp-I"/>
</dbReference>
<evidence type="ECO:0000256" key="1">
    <source>
        <dbReference type="ARBA" id="ARBA00001971"/>
    </source>
</evidence>
<keyword evidence="11 14" id="KW-0503">Monooxygenase</keyword>
<keyword evidence="17" id="KW-1185">Reference proteome</keyword>
<feature type="transmembrane region" description="Helical" evidence="15">
    <location>
        <begin position="6"/>
        <end position="26"/>
    </location>
</feature>
<dbReference type="PRINTS" id="PR00385">
    <property type="entry name" value="P450"/>
</dbReference>
<dbReference type="Pfam" id="PF00067">
    <property type="entry name" value="p450"/>
    <property type="match status" value="1"/>
</dbReference>
<dbReference type="OrthoDB" id="2789670at2759"/>
<dbReference type="PRINTS" id="PR00463">
    <property type="entry name" value="EP450I"/>
</dbReference>
<evidence type="ECO:0000313" key="17">
    <source>
        <dbReference type="Proteomes" id="UP000230002"/>
    </source>
</evidence>
<keyword evidence="8 15" id="KW-1133">Transmembrane helix</keyword>
<evidence type="ECO:0000256" key="9">
    <source>
        <dbReference type="ARBA" id="ARBA00023002"/>
    </source>
</evidence>
<evidence type="ECO:0000256" key="13">
    <source>
        <dbReference type="PIRSR" id="PIRSR602401-1"/>
    </source>
</evidence>
<gene>
    <name evidence="16" type="ORF">GSI_15692</name>
</gene>
<evidence type="ECO:0000256" key="12">
    <source>
        <dbReference type="ARBA" id="ARBA00023136"/>
    </source>
</evidence>
<dbReference type="GO" id="GO:0004497">
    <property type="term" value="F:monooxygenase activity"/>
    <property type="evidence" value="ECO:0007669"/>
    <property type="project" value="UniProtKB-KW"/>
</dbReference>
<dbReference type="Proteomes" id="UP000230002">
    <property type="component" value="Unassembled WGS sequence"/>
</dbReference>